<dbReference type="FunFam" id="1.10.10.10:FF:000186">
    <property type="entry name" value="AsnC family transcriptional regulator"/>
    <property type="match status" value="1"/>
</dbReference>
<dbReference type="InterPro" id="IPR000485">
    <property type="entry name" value="AsnC-type_HTH_dom"/>
</dbReference>
<evidence type="ECO:0000313" key="6">
    <source>
        <dbReference type="Proteomes" id="UP000295500"/>
    </source>
</evidence>
<dbReference type="SUPFAM" id="SSF46785">
    <property type="entry name" value="Winged helix' DNA-binding domain"/>
    <property type="match status" value="1"/>
</dbReference>
<proteinExistence type="predicted"/>
<dbReference type="PRINTS" id="PR00033">
    <property type="entry name" value="HTHASNC"/>
</dbReference>
<dbReference type="Gene3D" id="3.30.70.920">
    <property type="match status" value="1"/>
</dbReference>
<keyword evidence="2" id="KW-0238">DNA-binding</keyword>
<evidence type="ECO:0000313" key="5">
    <source>
        <dbReference type="EMBL" id="TDP57319.1"/>
    </source>
</evidence>
<dbReference type="GO" id="GO:0043200">
    <property type="term" value="P:response to amino acid"/>
    <property type="evidence" value="ECO:0007669"/>
    <property type="project" value="TreeGrafter"/>
</dbReference>
<dbReference type="Pfam" id="PF13412">
    <property type="entry name" value="HTH_24"/>
    <property type="match status" value="1"/>
</dbReference>
<dbReference type="InterPro" id="IPR019888">
    <property type="entry name" value="Tscrpt_reg_AsnC-like"/>
</dbReference>
<dbReference type="Proteomes" id="UP000295500">
    <property type="component" value="Unassembled WGS sequence"/>
</dbReference>
<evidence type="ECO:0000256" key="2">
    <source>
        <dbReference type="ARBA" id="ARBA00023125"/>
    </source>
</evidence>
<dbReference type="Pfam" id="PF01037">
    <property type="entry name" value="AsnC_trans_reg"/>
    <property type="match status" value="1"/>
</dbReference>
<dbReference type="AlphaFoldDB" id="A0A4R6Q847"/>
<gene>
    <name evidence="5" type="ORF">EV211_11343</name>
</gene>
<sequence>MSAQNAAQDGAATAAYIGAQGGIMDNTDLKILSYLQKNGRASIKEISGQVNLSSPAVTERIKRLEESGVIDGYHADINYLKMGKTVQAFVTVDCDPKKYDTFCAFCENSPLIESHFHIIGPYNAMLHVAVSDSDELAELLGQIQLFGISQTSVILNTLFYRKENIDWGKHKK</sequence>
<dbReference type="InterPro" id="IPR036390">
    <property type="entry name" value="WH_DNA-bd_sf"/>
</dbReference>
<dbReference type="Gene3D" id="1.10.10.10">
    <property type="entry name" value="Winged helix-like DNA-binding domain superfamily/Winged helix DNA-binding domain"/>
    <property type="match status" value="1"/>
</dbReference>
<keyword evidence="6" id="KW-1185">Reference proteome</keyword>
<dbReference type="PROSITE" id="PS00519">
    <property type="entry name" value="HTH_ASNC_1"/>
    <property type="match status" value="1"/>
</dbReference>
<dbReference type="GO" id="GO:0043565">
    <property type="term" value="F:sequence-specific DNA binding"/>
    <property type="evidence" value="ECO:0007669"/>
    <property type="project" value="InterPro"/>
</dbReference>
<evidence type="ECO:0000256" key="1">
    <source>
        <dbReference type="ARBA" id="ARBA00023015"/>
    </source>
</evidence>
<keyword evidence="1" id="KW-0805">Transcription regulation</keyword>
<comment type="caution">
    <text evidence="5">The sequence shown here is derived from an EMBL/GenBank/DDBJ whole genome shotgun (WGS) entry which is preliminary data.</text>
</comment>
<dbReference type="SUPFAM" id="SSF54909">
    <property type="entry name" value="Dimeric alpha+beta barrel"/>
    <property type="match status" value="1"/>
</dbReference>
<dbReference type="CDD" id="cd00090">
    <property type="entry name" value="HTH_ARSR"/>
    <property type="match status" value="1"/>
</dbReference>
<dbReference type="PANTHER" id="PTHR30154">
    <property type="entry name" value="LEUCINE-RESPONSIVE REGULATORY PROTEIN"/>
    <property type="match status" value="1"/>
</dbReference>
<dbReference type="EMBL" id="SNXO01000013">
    <property type="protein sequence ID" value="TDP57319.1"/>
    <property type="molecule type" value="Genomic_DNA"/>
</dbReference>
<evidence type="ECO:0000259" key="4">
    <source>
        <dbReference type="PROSITE" id="PS50956"/>
    </source>
</evidence>
<name>A0A4R6Q847_9FIRM</name>
<dbReference type="InterPro" id="IPR011991">
    <property type="entry name" value="ArsR-like_HTH"/>
</dbReference>
<dbReference type="PROSITE" id="PS50956">
    <property type="entry name" value="HTH_ASNC_2"/>
    <property type="match status" value="1"/>
</dbReference>
<dbReference type="InterPro" id="IPR011008">
    <property type="entry name" value="Dimeric_a/b-barrel"/>
</dbReference>
<organism evidence="5 6">
    <name type="scientific">Aminicella lysinilytica</name>
    <dbReference type="NCBI Taxonomy" id="433323"/>
    <lineage>
        <taxon>Bacteria</taxon>
        <taxon>Bacillati</taxon>
        <taxon>Bacillota</taxon>
        <taxon>Clostridia</taxon>
        <taxon>Peptostreptococcales</taxon>
        <taxon>Anaerovoracaceae</taxon>
        <taxon>Aminicella</taxon>
    </lineage>
</organism>
<dbReference type="GO" id="GO:0005829">
    <property type="term" value="C:cytosol"/>
    <property type="evidence" value="ECO:0007669"/>
    <property type="project" value="TreeGrafter"/>
</dbReference>
<dbReference type="PANTHER" id="PTHR30154:SF53">
    <property type="entry name" value="HTH-TYPE TRANSCRIPTIONAL REGULATOR LRPC"/>
    <property type="match status" value="1"/>
</dbReference>
<feature type="domain" description="HTH asnC-type" evidence="4">
    <location>
        <begin position="24"/>
        <end position="85"/>
    </location>
</feature>
<dbReference type="InterPro" id="IPR036388">
    <property type="entry name" value="WH-like_DNA-bd_sf"/>
</dbReference>
<protein>
    <submittedName>
        <fullName evidence="5">Lrp/AsnC family leucine-responsive transcriptional regulator</fullName>
    </submittedName>
</protein>
<evidence type="ECO:0000256" key="3">
    <source>
        <dbReference type="ARBA" id="ARBA00023163"/>
    </source>
</evidence>
<reference evidence="5 6" key="1">
    <citation type="submission" date="2019-03" db="EMBL/GenBank/DDBJ databases">
        <title>Genomic Encyclopedia of Type Strains, Phase IV (KMG-IV): sequencing the most valuable type-strain genomes for metagenomic binning, comparative biology and taxonomic classification.</title>
        <authorList>
            <person name="Goeker M."/>
        </authorList>
    </citation>
    <scope>NUCLEOTIDE SEQUENCE [LARGE SCALE GENOMIC DNA]</scope>
    <source>
        <strain evidence="5 6">DSM 28287</strain>
    </source>
</reference>
<accession>A0A4R6Q847</accession>
<dbReference type="InterPro" id="IPR019887">
    <property type="entry name" value="Tscrpt_reg_AsnC/Lrp_C"/>
</dbReference>
<dbReference type="SMART" id="SM00344">
    <property type="entry name" value="HTH_ASNC"/>
    <property type="match status" value="1"/>
</dbReference>
<dbReference type="InterPro" id="IPR019885">
    <property type="entry name" value="Tscrpt_reg_HTH_AsnC-type_CS"/>
</dbReference>
<keyword evidence="3" id="KW-0804">Transcription</keyword>